<dbReference type="OrthoDB" id="9914985at2"/>
<protein>
    <submittedName>
        <fullName evidence="1">Uncharacterized protein</fullName>
    </submittedName>
</protein>
<dbReference type="EMBL" id="CP035493">
    <property type="protein sequence ID" value="QAY69079.1"/>
    <property type="molecule type" value="Genomic_DNA"/>
</dbReference>
<dbReference type="RefSeq" id="WP_129186479.1">
    <property type="nucleotide sequence ID" value="NZ_CP035493.1"/>
</dbReference>
<accession>A0A4P6F4D7</accession>
<keyword evidence="2" id="KW-1185">Reference proteome</keyword>
<reference evidence="1 2" key="1">
    <citation type="submission" date="2019-01" db="EMBL/GenBank/DDBJ databases">
        <title>Genome sequencing of strain FW10M-9.</title>
        <authorList>
            <person name="Heo J."/>
            <person name="Kim S.-J."/>
            <person name="Kim J.-S."/>
            <person name="Hong S.-B."/>
            <person name="Kwon S.-W."/>
        </authorList>
    </citation>
    <scope>NUCLEOTIDE SEQUENCE [LARGE SCALE GENOMIC DNA]</scope>
    <source>
        <strain evidence="1 2">FW10M-9</strain>
    </source>
</reference>
<dbReference type="KEGG" id="xya:ET471_02650"/>
<gene>
    <name evidence="1" type="ORF">ET471_02650</name>
</gene>
<evidence type="ECO:0000313" key="1">
    <source>
        <dbReference type="EMBL" id="QAY69079.1"/>
    </source>
</evidence>
<dbReference type="Proteomes" id="UP000292118">
    <property type="component" value="Chromosome"/>
</dbReference>
<proteinExistence type="predicted"/>
<sequence length="261" mass="25836">MNLTRIPAARAAAGIVAGVLLVAGGVSSRSHWSTSASDVDLVTAAHADVGRTAVEDAQARTVAVARGGHATATATASTVCDGCSGRAATVQVAYVARGGITADNVAAAWATGTSGTATSASVQVVIQRPGTDVVATNRALAVGTACSACTTDATAVQVVVLSRRDRKVSVQVQALLQQLADLLGTPVPTGPRLREAGHHHGARQASYPLGGSAPALVTSAALLAAADATSPEQQTLDALVAQLQAEFGADAVTVDVDTSAG</sequence>
<organism evidence="1 2">
    <name type="scientific">Xylanimonas protaetiae</name>
    <dbReference type="NCBI Taxonomy" id="2509457"/>
    <lineage>
        <taxon>Bacteria</taxon>
        <taxon>Bacillati</taxon>
        <taxon>Actinomycetota</taxon>
        <taxon>Actinomycetes</taxon>
        <taxon>Micrococcales</taxon>
        <taxon>Promicromonosporaceae</taxon>
        <taxon>Xylanimonas</taxon>
    </lineage>
</organism>
<name>A0A4P6F4D7_9MICO</name>
<dbReference type="AlphaFoldDB" id="A0A4P6F4D7"/>
<evidence type="ECO:0000313" key="2">
    <source>
        <dbReference type="Proteomes" id="UP000292118"/>
    </source>
</evidence>